<keyword evidence="1" id="KW-1133">Transmembrane helix</keyword>
<accession>A0A1I8BVG8</accession>
<evidence type="ECO:0000256" key="1">
    <source>
        <dbReference type="SAM" id="Phobius"/>
    </source>
</evidence>
<keyword evidence="2" id="KW-1185">Reference proteome</keyword>
<evidence type="ECO:0000313" key="2">
    <source>
        <dbReference type="Proteomes" id="UP000095281"/>
    </source>
</evidence>
<sequence length="273" mass="30595">MMVSGSTGSGKSEWVKKFLNNLSEMVIGDKKISMVFYCYGELNKNILIMQRSGFVDKGKTRVIVHNGVPNGGEDFIHKQAIQSEGSMLLILDDLMVGIDQRLLDTIFTRGSHNWGMSVILITQHLFSKELRIPRNNSHYLLLMRNPAGALQIRTLATQIFPSRTKYFLEAYANATRETFGKSIDTIISKASDEQLLCLVEICLNLLKGRLPFHKNRINSLKNQAALLRKISRSRSASSARRLLIQKGGFPPVAGLLASIVFPLIVEHIVKKII</sequence>
<keyword evidence="1" id="KW-0472">Membrane</keyword>
<reference evidence="3" key="1">
    <citation type="submission" date="2016-11" db="UniProtKB">
        <authorList>
            <consortium name="WormBaseParasite"/>
        </authorList>
    </citation>
    <scope>IDENTIFICATION</scope>
</reference>
<name>A0A1I8BVG8_MELHA</name>
<proteinExistence type="predicted"/>
<dbReference type="InterPro" id="IPR027417">
    <property type="entry name" value="P-loop_NTPase"/>
</dbReference>
<dbReference type="AlphaFoldDB" id="A0A1I8BVG8"/>
<dbReference type="Proteomes" id="UP000095281">
    <property type="component" value="Unplaced"/>
</dbReference>
<evidence type="ECO:0000313" key="3">
    <source>
        <dbReference type="WBParaSite" id="MhA1_Contig671.frz3.gene9"/>
    </source>
</evidence>
<protein>
    <submittedName>
        <fullName evidence="3">AAA+ ATPase domain-containing protein</fullName>
    </submittedName>
</protein>
<dbReference type="SUPFAM" id="SSF52540">
    <property type="entry name" value="P-loop containing nucleoside triphosphate hydrolases"/>
    <property type="match status" value="1"/>
</dbReference>
<keyword evidence="1" id="KW-0812">Transmembrane</keyword>
<feature type="transmembrane region" description="Helical" evidence="1">
    <location>
        <begin position="248"/>
        <end position="269"/>
    </location>
</feature>
<organism evidence="2 3">
    <name type="scientific">Meloidogyne hapla</name>
    <name type="common">Root-knot nematode worm</name>
    <dbReference type="NCBI Taxonomy" id="6305"/>
    <lineage>
        <taxon>Eukaryota</taxon>
        <taxon>Metazoa</taxon>
        <taxon>Ecdysozoa</taxon>
        <taxon>Nematoda</taxon>
        <taxon>Chromadorea</taxon>
        <taxon>Rhabditida</taxon>
        <taxon>Tylenchina</taxon>
        <taxon>Tylenchomorpha</taxon>
        <taxon>Tylenchoidea</taxon>
        <taxon>Meloidogynidae</taxon>
        <taxon>Meloidogyninae</taxon>
        <taxon>Meloidogyne</taxon>
    </lineage>
</organism>
<dbReference type="WBParaSite" id="MhA1_Contig671.frz3.gene9">
    <property type="protein sequence ID" value="MhA1_Contig671.frz3.gene9"/>
    <property type="gene ID" value="MhA1_Contig671.frz3.gene9"/>
</dbReference>